<sequence>MPLSGVLYGYLGEDTAKGRDEGMAWQAEQTMPLKNILAIVGALPLASAAGCPHINGNSNVHVARSGFQHPESILETRFSPDGPDFGTCPRKSTVAGGGTRSRQWWPCELNLAVLRQFSEKSNPFGSDFDYASAFSKIDVTQLKKDITAVQTTSQDWWPADFGNYGPFFIRLAWHNAGTYRAVDGRGGAGQGQQRFAPLNSWPDNANLDKARRLLWPIKQKYGAALSWADLFVFAGNTAMENMGFPTYGFGFGRVDTWQSDEGIYWGGEQEMFPEALNNVVRYNGSTDFTTRADELESPLGAVSMGLIYVDPRGPNGTPDTKASALDIRETFGRMGMDDEETVALIAGGHAFGKTHGAVAGSNIGPEPNAAGIELQGLGWKNSFGTGNADDAYTSGLEVIWSRTPTKWANEFLFSLLNNNFTLTKSPDGAPQWEALDANASYPDPFIPGKFRRPTMLTSDLGLRDDPIYNNISKTFLNDFDYFTEKFGLAWYKLLHRDMGPISRYLGPEIPKKAPLIWQDPLPAPAYTTLAASDVSSLKSQILAAPGLNISNLVTTAWGSASTFRISDKRGGANGARIALQPQASFAANNPTRLAAVIKALKGVQTKFQSGGKKVSLADLIVLGGAAAIEKAAKAAGVTVTVPFTPGRVDATQDQTDVSTFAFLQPQADGFRNFGHGTASSLTEELLVDKAALLTLSPPELTVLIGGFRALSANFDGSSTGILTSRPGTLTNDFFVNLLGSYATWSVVNGTNEELFQSTNSAGKVQWTASRADLIFGSHPELRAISEVYGSSDGQSKFVTDFIAAWAKVMDLDRYDVKGHSGPY</sequence>
<dbReference type="FunFam" id="1.10.520.10:FF:000002">
    <property type="entry name" value="Catalase-peroxidase"/>
    <property type="match status" value="1"/>
</dbReference>
<keyword evidence="5 8" id="KW-0408">Iron</keyword>
<dbReference type="Proteomes" id="UP000034112">
    <property type="component" value="Unassembled WGS sequence"/>
</dbReference>
<proteinExistence type="inferred from homology"/>
<dbReference type="EMBL" id="JOKZ01000288">
    <property type="protein sequence ID" value="KKO99940.1"/>
    <property type="molecule type" value="Genomic_DNA"/>
</dbReference>
<comment type="caution">
    <text evidence="8">Lacks conserved residue(s) required for the propagation of feature annotation.</text>
</comment>
<evidence type="ECO:0000256" key="6">
    <source>
        <dbReference type="ARBA" id="ARBA00023324"/>
    </source>
</evidence>
<feature type="binding site" description="axial binding residue" evidence="8">
    <location>
        <position position="349"/>
    </location>
    <ligand>
        <name>heme</name>
        <dbReference type="ChEBI" id="CHEBI:30413"/>
    </ligand>
    <ligandPart>
        <name>Fe</name>
        <dbReference type="ChEBI" id="CHEBI:18248"/>
    </ligandPart>
</feature>
<dbReference type="GO" id="GO:0020037">
    <property type="term" value="F:heme binding"/>
    <property type="evidence" value="ECO:0007669"/>
    <property type="project" value="InterPro"/>
</dbReference>
<dbReference type="Pfam" id="PF00141">
    <property type="entry name" value="peroxidase"/>
    <property type="match status" value="2"/>
</dbReference>
<evidence type="ECO:0000259" key="10">
    <source>
        <dbReference type="PROSITE" id="PS50873"/>
    </source>
</evidence>
<dbReference type="GO" id="GO:0042744">
    <property type="term" value="P:hydrogen peroxide catabolic process"/>
    <property type="evidence" value="ECO:0007669"/>
    <property type="project" value="UniProtKB-KW"/>
</dbReference>
<evidence type="ECO:0000256" key="8">
    <source>
        <dbReference type="HAMAP-Rule" id="MF_03108"/>
    </source>
</evidence>
<keyword evidence="3 8" id="KW-0479">Metal-binding</keyword>
<dbReference type="PRINTS" id="PR00458">
    <property type="entry name" value="PEROXIDASE"/>
</dbReference>
<evidence type="ECO:0000256" key="1">
    <source>
        <dbReference type="ARBA" id="ARBA00022559"/>
    </source>
</evidence>
<keyword evidence="1 8" id="KW-0575">Peroxidase</keyword>
<reference evidence="12" key="1">
    <citation type="journal article" date="2015" name="Genome Announc.">
        <title>Draft whole-genome sequence of the biocontrol agent Trichoderma harzianum T6776.</title>
        <authorList>
            <person name="Baroncelli R."/>
            <person name="Piaggeschi G."/>
            <person name="Fiorini L."/>
            <person name="Bertolini E."/>
            <person name="Zapparata A."/>
            <person name="Pe M.E."/>
            <person name="Sarrocco S."/>
            <person name="Vannacci G."/>
        </authorList>
    </citation>
    <scope>NUCLEOTIDE SEQUENCE [LARGE SCALE GENOMIC DNA]</scope>
    <source>
        <strain evidence="12">T6776</strain>
    </source>
</reference>
<accession>A0A0F9X3Z8</accession>
<keyword evidence="2 8" id="KW-0349">Heme</keyword>
<dbReference type="NCBIfam" id="TIGR00198">
    <property type="entry name" value="cat_per_HPI"/>
    <property type="match status" value="1"/>
</dbReference>
<feature type="site" description="Transition state stabilizer" evidence="8">
    <location>
        <position position="170"/>
    </location>
</feature>
<dbReference type="PROSITE" id="PS50873">
    <property type="entry name" value="PEROXIDASE_4"/>
    <property type="match status" value="1"/>
</dbReference>
<name>A0A0F9X3Z8_TRIHA</name>
<keyword evidence="4 8" id="KW-0560">Oxidoreductase</keyword>
<dbReference type="OMA" id="WPCELNL"/>
<dbReference type="EC" id="1.11.1.21" evidence="8 9"/>
<evidence type="ECO:0000256" key="9">
    <source>
        <dbReference type="RuleBase" id="RU003451"/>
    </source>
</evidence>
<feature type="domain" description="Plant heme peroxidase family profile" evidence="10">
    <location>
        <begin position="207"/>
        <end position="493"/>
    </location>
</feature>
<dbReference type="InterPro" id="IPR000763">
    <property type="entry name" value="Catalase_peroxidase"/>
</dbReference>
<gene>
    <name evidence="8" type="primary">katG</name>
    <name evidence="11" type="ORF">THAR02_07946</name>
</gene>
<dbReference type="OrthoDB" id="407695at2759"/>
<dbReference type="GO" id="GO:0070301">
    <property type="term" value="P:cellular response to hydrogen peroxide"/>
    <property type="evidence" value="ECO:0007669"/>
    <property type="project" value="TreeGrafter"/>
</dbReference>
<evidence type="ECO:0000256" key="5">
    <source>
        <dbReference type="ARBA" id="ARBA00023004"/>
    </source>
</evidence>
<dbReference type="PANTHER" id="PTHR30555">
    <property type="entry name" value="HYDROPEROXIDASE I, BIFUNCTIONAL CATALASE-PEROXIDASE"/>
    <property type="match status" value="1"/>
</dbReference>
<comment type="catalytic activity">
    <reaction evidence="7 8 9">
        <text>2 H2O2 = O2 + 2 H2O</text>
        <dbReference type="Rhea" id="RHEA:20309"/>
        <dbReference type="ChEBI" id="CHEBI:15377"/>
        <dbReference type="ChEBI" id="CHEBI:15379"/>
        <dbReference type="ChEBI" id="CHEBI:16240"/>
        <dbReference type="EC" id="1.11.1.21"/>
    </reaction>
</comment>
<organism evidence="11 12">
    <name type="scientific">Trichoderma harzianum</name>
    <name type="common">Hypocrea lixii</name>
    <dbReference type="NCBI Taxonomy" id="5544"/>
    <lineage>
        <taxon>Eukaryota</taxon>
        <taxon>Fungi</taxon>
        <taxon>Dikarya</taxon>
        <taxon>Ascomycota</taxon>
        <taxon>Pezizomycotina</taxon>
        <taxon>Sordariomycetes</taxon>
        <taxon>Hypocreomycetidae</taxon>
        <taxon>Hypocreales</taxon>
        <taxon>Hypocreaceae</taxon>
        <taxon>Trichoderma</taxon>
    </lineage>
</organism>
<protein>
    <recommendedName>
        <fullName evidence="8 9">Catalase-peroxidase</fullName>
        <shortName evidence="8">CP</shortName>
        <ecNumber evidence="8 9">1.11.1.21</ecNumber>
    </recommendedName>
    <alternativeName>
        <fullName evidence="8">Peroxidase/catalase</fullName>
    </alternativeName>
</protein>
<dbReference type="GO" id="GO:0005829">
    <property type="term" value="C:cytosol"/>
    <property type="evidence" value="ECO:0007669"/>
    <property type="project" value="TreeGrafter"/>
</dbReference>
<feature type="active site" description="Proton acceptor" evidence="8">
    <location>
        <position position="174"/>
    </location>
</feature>
<dbReference type="PROSITE" id="PS00435">
    <property type="entry name" value="PEROXIDASE_1"/>
    <property type="match status" value="1"/>
</dbReference>
<dbReference type="InterPro" id="IPR019793">
    <property type="entry name" value="Peroxidases_heam-ligand_BS"/>
</dbReference>
<comment type="cofactor">
    <cofactor evidence="8">
        <name>heme b</name>
        <dbReference type="ChEBI" id="CHEBI:60344"/>
    </cofactor>
    <text evidence="8">Binds 1 heme b (iron(II)-protoporphyrin IX) group per monomer.</text>
</comment>
<evidence type="ECO:0000256" key="2">
    <source>
        <dbReference type="ARBA" id="ARBA00022617"/>
    </source>
</evidence>
<dbReference type="NCBIfam" id="NF011635">
    <property type="entry name" value="PRK15061.1"/>
    <property type="match status" value="1"/>
</dbReference>
<comment type="PTM">
    <text evidence="8">Formation of the three residue Trp-Tyr-Met cross-link is important for the catalase, but not the peroxidase activity of the enzyme.</text>
</comment>
<dbReference type="PROSITE" id="PS00436">
    <property type="entry name" value="PEROXIDASE_2"/>
    <property type="match status" value="1"/>
</dbReference>
<evidence type="ECO:0000313" key="11">
    <source>
        <dbReference type="EMBL" id="KKO99940.1"/>
    </source>
</evidence>
<dbReference type="Gene3D" id="1.10.420.10">
    <property type="entry name" value="Peroxidase, domain 2"/>
    <property type="match status" value="2"/>
</dbReference>
<comment type="similarity">
    <text evidence="8 9">Belongs to the peroxidase family. Peroxidase/catalase subfamily.</text>
</comment>
<dbReference type="InterPro" id="IPR019794">
    <property type="entry name" value="Peroxidases_AS"/>
</dbReference>
<dbReference type="HAMAP" id="MF_01961">
    <property type="entry name" value="Catal_peroxid"/>
    <property type="match status" value="1"/>
</dbReference>
<dbReference type="InterPro" id="IPR002016">
    <property type="entry name" value="Haem_peroxidase"/>
</dbReference>
<evidence type="ECO:0000256" key="4">
    <source>
        <dbReference type="ARBA" id="ARBA00023002"/>
    </source>
</evidence>
<keyword evidence="6 8" id="KW-0376">Hydrogen peroxide</keyword>
<comment type="caution">
    <text evidence="11">The sequence shown here is derived from an EMBL/GenBank/DDBJ whole genome shotgun (WGS) entry which is preliminary data.</text>
</comment>
<feature type="cross-link" description="Tryptophyl-tyrosyl-methioninium (Tyr-Met) (with Trp-173)" evidence="8">
    <location>
        <begin position="308"/>
        <end position="334"/>
    </location>
</feature>
<dbReference type="SUPFAM" id="SSF48113">
    <property type="entry name" value="Heme-dependent peroxidases"/>
    <property type="match status" value="2"/>
</dbReference>
<dbReference type="AlphaFoldDB" id="A0A0F9X3Z8"/>
<comment type="catalytic activity">
    <reaction evidence="8 9">
        <text>H2O2 + AH2 = A + 2 H2O</text>
        <dbReference type="Rhea" id="RHEA:30275"/>
        <dbReference type="ChEBI" id="CHEBI:13193"/>
        <dbReference type="ChEBI" id="CHEBI:15377"/>
        <dbReference type="ChEBI" id="CHEBI:16240"/>
        <dbReference type="ChEBI" id="CHEBI:17499"/>
        <dbReference type="EC" id="1.11.1.21"/>
    </reaction>
</comment>
<evidence type="ECO:0000256" key="3">
    <source>
        <dbReference type="ARBA" id="ARBA00022723"/>
    </source>
</evidence>
<dbReference type="GO" id="GO:0004096">
    <property type="term" value="F:catalase activity"/>
    <property type="evidence" value="ECO:0007669"/>
    <property type="project" value="UniProtKB-UniRule"/>
</dbReference>
<evidence type="ECO:0000313" key="12">
    <source>
        <dbReference type="Proteomes" id="UP000034112"/>
    </source>
</evidence>
<dbReference type="PANTHER" id="PTHR30555:SF0">
    <property type="entry name" value="CATALASE-PEROXIDASE"/>
    <property type="match status" value="1"/>
</dbReference>
<dbReference type="GO" id="GO:0046872">
    <property type="term" value="F:metal ion binding"/>
    <property type="evidence" value="ECO:0007669"/>
    <property type="project" value="UniProtKB-KW"/>
</dbReference>
<dbReference type="Gene3D" id="1.10.520.10">
    <property type="match status" value="2"/>
</dbReference>
<dbReference type="PRINTS" id="PR00460">
    <property type="entry name" value="BPEROXIDASE"/>
</dbReference>
<evidence type="ECO:0000256" key="7">
    <source>
        <dbReference type="ARBA" id="ARBA00049145"/>
    </source>
</evidence>
<dbReference type="InterPro" id="IPR010255">
    <property type="entry name" value="Haem_peroxidase_sf"/>
</dbReference>